<gene>
    <name evidence="2" type="primary">Mrpl9</name>
    <name evidence="2" type="ORF">ORTSPA_R11496</name>
</gene>
<dbReference type="AlphaFoldDB" id="A0A7K8GFL6"/>
<dbReference type="EMBL" id="VZTJ01002479">
    <property type="protein sequence ID" value="NXC03085.1"/>
    <property type="molecule type" value="Genomic_DNA"/>
</dbReference>
<dbReference type="GO" id="GO:0003735">
    <property type="term" value="F:structural constituent of ribosome"/>
    <property type="evidence" value="ECO:0007669"/>
    <property type="project" value="InterPro"/>
</dbReference>
<reference evidence="2 3" key="1">
    <citation type="submission" date="2019-09" db="EMBL/GenBank/DDBJ databases">
        <title>Bird 10,000 Genomes (B10K) Project - Family phase.</title>
        <authorList>
            <person name="Zhang G."/>
        </authorList>
    </citation>
    <scope>NUCLEOTIDE SEQUENCE [LARGE SCALE GENOMIC DNA]</scope>
    <source>
        <strain evidence="2">B10K-DU-029-32</strain>
        <tissue evidence="2">Liver or heart</tissue>
    </source>
</reference>
<organism evidence="2 3">
    <name type="scientific">Orthonyx spaldingii</name>
    <name type="common">Chowchilla</name>
    <dbReference type="NCBI Taxonomy" id="38397"/>
    <lineage>
        <taxon>Eukaryota</taxon>
        <taxon>Metazoa</taxon>
        <taxon>Chordata</taxon>
        <taxon>Craniata</taxon>
        <taxon>Vertebrata</taxon>
        <taxon>Euteleostomi</taxon>
        <taxon>Archelosauria</taxon>
        <taxon>Archosauria</taxon>
        <taxon>Dinosauria</taxon>
        <taxon>Saurischia</taxon>
        <taxon>Theropoda</taxon>
        <taxon>Coelurosauria</taxon>
        <taxon>Aves</taxon>
        <taxon>Neognathae</taxon>
        <taxon>Neoaves</taxon>
        <taxon>Telluraves</taxon>
        <taxon>Australaves</taxon>
        <taxon>Passeriformes</taxon>
        <taxon>Corvoidea</taxon>
        <taxon>Orthonychidae</taxon>
        <taxon>Orthonyx</taxon>
    </lineage>
</organism>
<protein>
    <submittedName>
        <fullName evidence="2">RM09 protein</fullName>
    </submittedName>
</protein>
<proteinExistence type="predicted"/>
<dbReference type="Pfam" id="PF22078">
    <property type="entry name" value="Ribosomal_bL9m_C"/>
    <property type="match status" value="1"/>
</dbReference>
<feature type="non-terminal residue" evidence="2">
    <location>
        <position position="1"/>
    </location>
</feature>
<dbReference type="InterPro" id="IPR054302">
    <property type="entry name" value="Ribosomal_bL9m_C"/>
</dbReference>
<accession>A0A7K8GFL6</accession>
<evidence type="ECO:0000313" key="3">
    <source>
        <dbReference type="Proteomes" id="UP000526602"/>
    </source>
</evidence>
<dbReference type="InterPro" id="IPR000244">
    <property type="entry name" value="Ribosomal_bL9"/>
</dbReference>
<sequence>QTLEFLRSCRLEVGMKNNVSWELTPDIVARHFLKNLGVWVPPQALRLPDEPPRRWGRSWCDVTVRG</sequence>
<evidence type="ECO:0000313" key="2">
    <source>
        <dbReference type="EMBL" id="NXC03085.1"/>
    </source>
</evidence>
<dbReference type="PANTHER" id="PTHR21368">
    <property type="entry name" value="50S RIBOSOMAL PROTEIN L9"/>
    <property type="match status" value="1"/>
</dbReference>
<name>A0A7K8GFL6_ORTSP</name>
<keyword evidence="3" id="KW-1185">Reference proteome</keyword>
<feature type="domain" description="Large ribosomal subunit protein bL9m C-terminal" evidence="1">
    <location>
        <begin position="1"/>
        <end position="65"/>
    </location>
</feature>
<dbReference type="GO" id="GO:0006412">
    <property type="term" value="P:translation"/>
    <property type="evidence" value="ECO:0007669"/>
    <property type="project" value="InterPro"/>
</dbReference>
<dbReference type="GO" id="GO:0005840">
    <property type="term" value="C:ribosome"/>
    <property type="evidence" value="ECO:0007669"/>
    <property type="project" value="InterPro"/>
</dbReference>
<evidence type="ECO:0000259" key="1">
    <source>
        <dbReference type="Pfam" id="PF22078"/>
    </source>
</evidence>
<comment type="caution">
    <text evidence="2">The sequence shown here is derived from an EMBL/GenBank/DDBJ whole genome shotgun (WGS) entry which is preliminary data.</text>
</comment>
<feature type="non-terminal residue" evidence="2">
    <location>
        <position position="66"/>
    </location>
</feature>
<dbReference type="Proteomes" id="UP000526602">
    <property type="component" value="Unassembled WGS sequence"/>
</dbReference>